<dbReference type="GO" id="GO:0015074">
    <property type="term" value="P:DNA integration"/>
    <property type="evidence" value="ECO:0007669"/>
    <property type="project" value="InterPro"/>
</dbReference>
<feature type="domain" description="Integrase catalytic" evidence="2">
    <location>
        <begin position="86"/>
        <end position="169"/>
    </location>
</feature>
<organism evidence="3 4">
    <name type="scientific">Anopheles stephensi</name>
    <name type="common">Indo-Pakistan malaria mosquito</name>
    <dbReference type="NCBI Taxonomy" id="30069"/>
    <lineage>
        <taxon>Eukaryota</taxon>
        <taxon>Metazoa</taxon>
        <taxon>Ecdysozoa</taxon>
        <taxon>Arthropoda</taxon>
        <taxon>Hexapoda</taxon>
        <taxon>Insecta</taxon>
        <taxon>Pterygota</taxon>
        <taxon>Neoptera</taxon>
        <taxon>Endopterygota</taxon>
        <taxon>Diptera</taxon>
        <taxon>Nematocera</taxon>
        <taxon>Culicoidea</taxon>
        <taxon>Culicidae</taxon>
        <taxon>Anophelinae</taxon>
        <taxon>Anopheles</taxon>
    </lineage>
</organism>
<dbReference type="InterPro" id="IPR012337">
    <property type="entry name" value="RNaseH-like_sf"/>
</dbReference>
<keyword evidence="4" id="KW-1185">Reference proteome</keyword>
<evidence type="ECO:0000259" key="2">
    <source>
        <dbReference type="PROSITE" id="PS50994"/>
    </source>
</evidence>
<reference evidence="3" key="2">
    <citation type="submission" date="2020-05" db="UniProtKB">
        <authorList>
            <consortium name="EnsemblMetazoa"/>
        </authorList>
    </citation>
    <scope>IDENTIFICATION</scope>
    <source>
        <strain evidence="3">Indian</strain>
    </source>
</reference>
<dbReference type="PANTHER" id="PTHR37984:SF5">
    <property type="entry name" value="PROTEIN NYNRIN-LIKE"/>
    <property type="match status" value="1"/>
</dbReference>
<dbReference type="AlphaFoldDB" id="A0A182YRE5"/>
<proteinExistence type="predicted"/>
<dbReference type="PANTHER" id="PTHR37984">
    <property type="entry name" value="PROTEIN CBG26694"/>
    <property type="match status" value="1"/>
</dbReference>
<sequence>MANRSMGRIGCLLRGIRVYLPAALRKRVLRELHSAHFGVTCTKSLARGYCWRPGINEEIEAMIANCADCQSVRAEPAKMRLLCWKPPSAPFQRVHVDFAGPFMDTYFFIYVDAYSKWPEVQTCKPTTAENTVNMCREIFSKFGIPSILVSDHGVQLTSTVIRILCSYSS</sequence>
<dbReference type="STRING" id="30069.A0A182YRE5"/>
<evidence type="ECO:0000256" key="1">
    <source>
        <dbReference type="ARBA" id="ARBA00012493"/>
    </source>
</evidence>
<dbReference type="EnsemblMetazoa" id="ASTEI11031-RA">
    <property type="protein sequence ID" value="ASTEI11031-PA"/>
    <property type="gene ID" value="ASTEI11031"/>
</dbReference>
<dbReference type="PROSITE" id="PS50994">
    <property type="entry name" value="INTEGRASE"/>
    <property type="match status" value="1"/>
</dbReference>
<dbReference type="InterPro" id="IPR041588">
    <property type="entry name" value="Integrase_H2C2"/>
</dbReference>
<dbReference type="InterPro" id="IPR001584">
    <property type="entry name" value="Integrase_cat-core"/>
</dbReference>
<dbReference type="VEuPathDB" id="VectorBase:ASTE001436"/>
<dbReference type="Proteomes" id="UP000076408">
    <property type="component" value="Unassembled WGS sequence"/>
</dbReference>
<dbReference type="InterPro" id="IPR036397">
    <property type="entry name" value="RNaseH_sf"/>
</dbReference>
<dbReference type="SUPFAM" id="SSF53098">
    <property type="entry name" value="Ribonuclease H-like"/>
    <property type="match status" value="1"/>
</dbReference>
<dbReference type="Gene3D" id="1.10.340.70">
    <property type="match status" value="1"/>
</dbReference>
<dbReference type="Pfam" id="PF17921">
    <property type="entry name" value="Integrase_H2C2"/>
    <property type="match status" value="1"/>
</dbReference>
<dbReference type="OMA" id="MIANCAD"/>
<dbReference type="Gene3D" id="3.30.420.10">
    <property type="entry name" value="Ribonuclease H-like superfamily/Ribonuclease H"/>
    <property type="match status" value="1"/>
</dbReference>
<dbReference type="GO" id="GO:0003676">
    <property type="term" value="F:nucleic acid binding"/>
    <property type="evidence" value="ECO:0007669"/>
    <property type="project" value="InterPro"/>
</dbReference>
<protein>
    <recommendedName>
        <fullName evidence="1">RNA-directed DNA polymerase</fullName>
        <ecNumber evidence="1">2.7.7.49</ecNumber>
    </recommendedName>
</protein>
<dbReference type="VEuPathDB" id="VectorBase:ASTEI11031"/>
<accession>A0A182YRE5</accession>
<dbReference type="InterPro" id="IPR050951">
    <property type="entry name" value="Retrovirus_Pol_polyprotein"/>
</dbReference>
<name>A0A182YRE5_ANOST</name>
<dbReference type="VEuPathDB" id="VectorBase:ASTEI20_033927"/>
<evidence type="ECO:0000313" key="3">
    <source>
        <dbReference type="EnsemblMetazoa" id="ASTEI11031-PA"/>
    </source>
</evidence>
<dbReference type="EC" id="2.7.7.49" evidence="1"/>
<dbReference type="GO" id="GO:0003964">
    <property type="term" value="F:RNA-directed DNA polymerase activity"/>
    <property type="evidence" value="ECO:0007669"/>
    <property type="project" value="UniProtKB-EC"/>
</dbReference>
<evidence type="ECO:0000313" key="4">
    <source>
        <dbReference type="Proteomes" id="UP000076408"/>
    </source>
</evidence>
<reference evidence="4" key="1">
    <citation type="journal article" date="2014" name="Genome Biol.">
        <title>Genome analysis of a major urban malaria vector mosquito, Anopheles stephensi.</title>
        <authorList>
            <person name="Jiang X."/>
            <person name="Peery A."/>
            <person name="Hall A.B."/>
            <person name="Sharma A."/>
            <person name="Chen X.G."/>
            <person name="Waterhouse R.M."/>
            <person name="Komissarov A."/>
            <person name="Riehle M.M."/>
            <person name="Shouche Y."/>
            <person name="Sharakhova M.V."/>
            <person name="Lawson D."/>
            <person name="Pakpour N."/>
            <person name="Arensburger P."/>
            <person name="Davidson V.L."/>
            <person name="Eiglmeier K."/>
            <person name="Emrich S."/>
            <person name="George P."/>
            <person name="Kennedy R.C."/>
            <person name="Mane S.P."/>
            <person name="Maslen G."/>
            <person name="Oringanje C."/>
            <person name="Qi Y."/>
            <person name="Settlage R."/>
            <person name="Tojo M."/>
            <person name="Tubio J.M."/>
            <person name="Unger M.F."/>
            <person name="Wang B."/>
            <person name="Vernick K.D."/>
            <person name="Ribeiro J.M."/>
            <person name="James A.A."/>
            <person name="Michel K."/>
            <person name="Riehle M.A."/>
            <person name="Luckhart S."/>
            <person name="Sharakhov I.V."/>
            <person name="Tu Z."/>
        </authorList>
    </citation>
    <scope>NUCLEOTIDE SEQUENCE [LARGE SCALE GENOMIC DNA]</scope>
    <source>
        <strain evidence="4">Indian</strain>
    </source>
</reference>